<reference evidence="3" key="1">
    <citation type="submission" date="2018-04" db="EMBL/GenBank/DDBJ databases">
        <title>Transcriptome assembly of Sipha flava.</title>
        <authorList>
            <person name="Scully E.D."/>
            <person name="Geib S.M."/>
            <person name="Palmer N.A."/>
            <person name="Koch K."/>
            <person name="Bradshaw J."/>
            <person name="Heng-Moss T."/>
            <person name="Sarath G."/>
        </authorList>
    </citation>
    <scope>NUCLEOTIDE SEQUENCE</scope>
</reference>
<dbReference type="EMBL" id="GGMS01010768">
    <property type="protein sequence ID" value="MBY79971.1"/>
    <property type="molecule type" value="Transcribed_RNA"/>
</dbReference>
<sequence length="348" mass="39486">MATKLREWTEEFIDIYRSEPCLWKVKQKEYHDRNKKDAAYSKLILKLREIEPDANKESVIKKINNLRCTYKKELKKVMISKSGSGSEDMYEPKLWYFPLMTFLNDQDIPRPSRSNLDTDNDEINLEKLSETAIESNEDPSSEDLPTSTHTSTTSTDTTCTKSQSTRPLKRNSEAALTKDVLLTVQNHFKRPASQDDRYDIFGKGVTLKLRDLDKTQALFAEKIINEALFLGEMGNLTISHKVMTPTTTPFDEVYSRSSTPLSSSSTSNHSNISQNSTNYSLPLHRIYPSTVAGYNESSIIQPVHLSCPTTMYQTINQLQDTQEGVLLPQPNSAETASSYLSHFDSSNI</sequence>
<gene>
    <name evidence="3" type="ORF">g.92648</name>
</gene>
<feature type="region of interest" description="Disordered" evidence="1">
    <location>
        <begin position="131"/>
        <end position="172"/>
    </location>
</feature>
<organism evidence="3">
    <name type="scientific">Sipha flava</name>
    <name type="common">yellow sugarcane aphid</name>
    <dbReference type="NCBI Taxonomy" id="143950"/>
    <lineage>
        <taxon>Eukaryota</taxon>
        <taxon>Metazoa</taxon>
        <taxon>Ecdysozoa</taxon>
        <taxon>Arthropoda</taxon>
        <taxon>Hexapoda</taxon>
        <taxon>Insecta</taxon>
        <taxon>Pterygota</taxon>
        <taxon>Neoptera</taxon>
        <taxon>Paraneoptera</taxon>
        <taxon>Hemiptera</taxon>
        <taxon>Sternorrhyncha</taxon>
        <taxon>Aphidomorpha</taxon>
        <taxon>Aphidoidea</taxon>
        <taxon>Aphididae</taxon>
        <taxon>Sipha</taxon>
    </lineage>
</organism>
<evidence type="ECO:0000256" key="1">
    <source>
        <dbReference type="SAM" id="MobiDB-lite"/>
    </source>
</evidence>
<accession>A0A2S2QQG5</accession>
<protein>
    <recommendedName>
        <fullName evidence="2">MADF domain-containing protein</fullName>
    </recommendedName>
</protein>
<feature type="region of interest" description="Disordered" evidence="1">
    <location>
        <begin position="252"/>
        <end position="274"/>
    </location>
</feature>
<dbReference type="SMART" id="SM00595">
    <property type="entry name" value="MADF"/>
    <property type="match status" value="1"/>
</dbReference>
<evidence type="ECO:0000313" key="3">
    <source>
        <dbReference type="EMBL" id="MBY79971.1"/>
    </source>
</evidence>
<feature type="domain" description="MADF" evidence="2">
    <location>
        <begin position="11"/>
        <end position="108"/>
    </location>
</feature>
<dbReference type="Pfam" id="PF10545">
    <property type="entry name" value="MADF_DNA_bdg"/>
    <property type="match status" value="1"/>
</dbReference>
<dbReference type="PANTHER" id="PTHR21505">
    <property type="entry name" value="MADF DOMAIN-CONTAINING PROTEIN-RELATED"/>
    <property type="match status" value="1"/>
</dbReference>
<feature type="compositionally biased region" description="Low complexity" evidence="1">
    <location>
        <begin position="255"/>
        <end position="274"/>
    </location>
</feature>
<evidence type="ECO:0000259" key="2">
    <source>
        <dbReference type="PROSITE" id="PS51029"/>
    </source>
</evidence>
<feature type="compositionally biased region" description="Low complexity" evidence="1">
    <location>
        <begin position="146"/>
        <end position="165"/>
    </location>
</feature>
<proteinExistence type="predicted"/>
<dbReference type="AlphaFoldDB" id="A0A2S2QQG5"/>
<dbReference type="InterPro" id="IPR006578">
    <property type="entry name" value="MADF-dom"/>
</dbReference>
<dbReference type="OrthoDB" id="6628652at2759"/>
<name>A0A2S2QQG5_9HEMI</name>
<dbReference type="PROSITE" id="PS51029">
    <property type="entry name" value="MADF"/>
    <property type="match status" value="1"/>
</dbReference>
<dbReference type="PANTHER" id="PTHR21505:SF8">
    <property type="entry name" value="DPT-YFP REPRESSOR BY OVEREXPRESSION, ISOFORM D-RELATED"/>
    <property type="match status" value="1"/>
</dbReference>